<dbReference type="InterPro" id="IPR041505">
    <property type="entry name" value="Dis3_CSD2"/>
</dbReference>
<dbReference type="PANTHER" id="PTHR23355:SF9">
    <property type="entry name" value="DIS3-LIKE EXONUCLEASE 2"/>
    <property type="match status" value="1"/>
</dbReference>
<proteinExistence type="inferred from homology"/>
<dbReference type="OrthoDB" id="372421at2759"/>
<reference evidence="5" key="2">
    <citation type="submission" date="2024-04" db="EMBL/GenBank/DDBJ databases">
        <authorList>
            <person name="Chen Y."/>
            <person name="Shah S."/>
            <person name="Dougan E. K."/>
            <person name="Thang M."/>
            <person name="Chan C."/>
        </authorList>
    </citation>
    <scope>NUCLEOTIDE SEQUENCE [LARGE SCALE GENOMIC DNA]</scope>
</reference>
<gene>
    <name evidence="4" type="ORF">C1SCF055_LOCUS4468</name>
</gene>
<dbReference type="Gene3D" id="2.40.50.690">
    <property type="match status" value="1"/>
</dbReference>
<dbReference type="SUPFAM" id="SSF50249">
    <property type="entry name" value="Nucleic acid-binding proteins"/>
    <property type="match status" value="2"/>
</dbReference>
<feature type="region of interest" description="Disordered" evidence="2">
    <location>
        <begin position="877"/>
        <end position="898"/>
    </location>
</feature>
<keyword evidence="7" id="KW-1185">Reference proteome</keyword>
<dbReference type="PANTHER" id="PTHR23355">
    <property type="entry name" value="RIBONUCLEASE"/>
    <property type="match status" value="1"/>
</dbReference>
<protein>
    <submittedName>
        <fullName evidence="6">DIS3-like exonuclease 2</fullName>
    </submittedName>
</protein>
<name>A0A9P1BMV8_9DINO</name>
<dbReference type="EMBL" id="CAMXCT030000254">
    <property type="protein sequence ID" value="CAL4763543.1"/>
    <property type="molecule type" value="Genomic_DNA"/>
</dbReference>
<dbReference type="Pfam" id="PF17849">
    <property type="entry name" value="OB_Dis3"/>
    <property type="match status" value="1"/>
</dbReference>
<feature type="region of interest" description="Disordered" evidence="2">
    <location>
        <begin position="664"/>
        <end position="694"/>
    </location>
</feature>
<dbReference type="GO" id="GO:0000175">
    <property type="term" value="F:3'-5'-RNA exonuclease activity"/>
    <property type="evidence" value="ECO:0007669"/>
    <property type="project" value="TreeGrafter"/>
</dbReference>
<feature type="domain" description="RNB" evidence="3">
    <location>
        <begin position="302"/>
        <end position="661"/>
    </location>
</feature>
<organism evidence="4">
    <name type="scientific">Cladocopium goreaui</name>
    <dbReference type="NCBI Taxonomy" id="2562237"/>
    <lineage>
        <taxon>Eukaryota</taxon>
        <taxon>Sar</taxon>
        <taxon>Alveolata</taxon>
        <taxon>Dinophyceae</taxon>
        <taxon>Suessiales</taxon>
        <taxon>Symbiodiniaceae</taxon>
        <taxon>Cladocopium</taxon>
    </lineage>
</organism>
<dbReference type="SMART" id="SM00955">
    <property type="entry name" value="RNB"/>
    <property type="match status" value="1"/>
</dbReference>
<comment type="caution">
    <text evidence="4">The sequence shown here is derived from an EMBL/GenBank/DDBJ whole genome shotgun (WGS) entry which is preliminary data.</text>
</comment>
<dbReference type="InterPro" id="IPR012340">
    <property type="entry name" value="NA-bd_OB-fold"/>
</dbReference>
<reference evidence="4" key="1">
    <citation type="submission" date="2022-10" db="EMBL/GenBank/DDBJ databases">
        <authorList>
            <person name="Chen Y."/>
            <person name="Dougan E. K."/>
            <person name="Chan C."/>
            <person name="Rhodes N."/>
            <person name="Thang M."/>
        </authorList>
    </citation>
    <scope>NUCLEOTIDE SEQUENCE</scope>
</reference>
<dbReference type="AlphaFoldDB" id="A0A9P1BMV8"/>
<dbReference type="Proteomes" id="UP001152797">
    <property type="component" value="Unassembled WGS sequence"/>
</dbReference>
<keyword evidence="6" id="KW-0540">Nuclease</keyword>
<keyword evidence="6" id="KW-0269">Exonuclease</keyword>
<dbReference type="EMBL" id="CAMXCT010000254">
    <property type="protein sequence ID" value="CAI3976231.1"/>
    <property type="molecule type" value="Genomic_DNA"/>
</dbReference>
<evidence type="ECO:0000313" key="6">
    <source>
        <dbReference type="EMBL" id="CAL4763543.1"/>
    </source>
</evidence>
<feature type="compositionally biased region" description="Acidic residues" evidence="2">
    <location>
        <begin position="672"/>
        <end position="685"/>
    </location>
</feature>
<keyword evidence="6" id="KW-0378">Hydrolase</keyword>
<dbReference type="InterPro" id="IPR022966">
    <property type="entry name" value="RNase_II/R_CS"/>
</dbReference>
<evidence type="ECO:0000313" key="4">
    <source>
        <dbReference type="EMBL" id="CAI3976231.1"/>
    </source>
</evidence>
<evidence type="ECO:0000256" key="1">
    <source>
        <dbReference type="RuleBase" id="RU003901"/>
    </source>
</evidence>
<evidence type="ECO:0000256" key="2">
    <source>
        <dbReference type="SAM" id="MobiDB-lite"/>
    </source>
</evidence>
<dbReference type="GO" id="GO:0000932">
    <property type="term" value="C:P-body"/>
    <property type="evidence" value="ECO:0007669"/>
    <property type="project" value="TreeGrafter"/>
</dbReference>
<dbReference type="InterPro" id="IPR001900">
    <property type="entry name" value="RNase_II/R"/>
</dbReference>
<evidence type="ECO:0000313" key="7">
    <source>
        <dbReference type="Proteomes" id="UP001152797"/>
    </source>
</evidence>
<dbReference type="GO" id="GO:0006402">
    <property type="term" value="P:mRNA catabolic process"/>
    <property type="evidence" value="ECO:0007669"/>
    <property type="project" value="TreeGrafter"/>
</dbReference>
<dbReference type="InterPro" id="IPR050180">
    <property type="entry name" value="RNR_Ribonuclease"/>
</dbReference>
<dbReference type="EMBL" id="CAMXCT020000254">
    <property type="protein sequence ID" value="CAL1129606.1"/>
    <property type="molecule type" value="Genomic_DNA"/>
</dbReference>
<dbReference type="GO" id="GO:0003723">
    <property type="term" value="F:RNA binding"/>
    <property type="evidence" value="ECO:0007669"/>
    <property type="project" value="InterPro"/>
</dbReference>
<dbReference type="Pfam" id="PF00773">
    <property type="entry name" value="RNB"/>
    <property type="match status" value="1"/>
</dbReference>
<evidence type="ECO:0000313" key="5">
    <source>
        <dbReference type="EMBL" id="CAL1129606.1"/>
    </source>
</evidence>
<accession>A0A9P1BMV8</accession>
<dbReference type="PROSITE" id="PS01175">
    <property type="entry name" value="RIBONUCLEASE_II"/>
    <property type="match status" value="1"/>
</dbReference>
<evidence type="ECO:0000259" key="3">
    <source>
        <dbReference type="SMART" id="SM00955"/>
    </source>
</evidence>
<comment type="similarity">
    <text evidence="1">Belongs to the RNR ribonuclease family.</text>
</comment>
<sequence length="898" mass="101196">MATLTAPPGLEPVDAEVIEVPAGTAAGARRKLFDPHLEPEAIEDGLASGSLIRGTIRVSSSKVSMAFVRPDGAKSQDREWVVRGTKYRNRAVHGDTVIIQPILYGRSEDSSSEDEPVMATAIASDSDEEVVFTKPNVAGSAAIQRDEEEVKMAKVVAIAEKKGSGRVLVCTLHPDRQKKGDGQVHAEDSFVKAIPTDKRLPTMLLQINHVTKKVLKLPGKLDPFILWPMQIITWNEFSKQPLAKFQGQCLGRAGSLEAEEKHALIANELDDHDVDFPDDELDEVDGIVREAKENFLSEVAKRKDLRSLRIFTIDPATAKDLDDAIHVVDLPNKNQIEVGVHIADVAHFLKLGTVTDKEAQRRSTSVYLIGRVLPMLPHGLCNHLCSLNPNEPKLSFSAFFRLCKRSGNLIQDPAPWFAKTAISSVCRLNYDQAQEVIDDIEIEETKRPAVHGGYTWQEIKDDIKLLYEVCGKVRMGRLTGGAMTISKTKMIFHTMDSEDGIPMGYHLESHSASHWVIEELMLLANRCVATRLFNSAIKDFSVLRNHKPPENKKAQTLQKLMREQLGIKDFDMSCANAIYKSCQDIYEKHGKMLGLCVEMMVMRAGMQQAEYFVCGVDDEEDDEPNPHHFALNFDYYTHFTSPIRRYPDVMVHRVLHALLENQLKPSERGESGETEVDDENEDEDENPTRTRYFQSRKRAKEQVKICNTKKVNSRRCQEQLDRAVFCIFLRSMKSWFYTVGTVLSLNHSARDGDGISIYCSQLGRESKVALRSQDPEDEESNESKLELFMNEVDDELMLPKNWEWQGRGGIQITWKSPDGSEEHIQKLQMLSCAPIVIIPTNTVPIDYAMFLVSPFHKKFNQVRKDIAKEEVDGFAWADEEDEEGVETCYDASGYPEAA</sequence>